<evidence type="ECO:0000256" key="1">
    <source>
        <dbReference type="SAM" id="MobiDB-lite"/>
    </source>
</evidence>
<dbReference type="GO" id="GO:0005634">
    <property type="term" value="C:nucleus"/>
    <property type="evidence" value="ECO:0007669"/>
    <property type="project" value="TreeGrafter"/>
</dbReference>
<dbReference type="InterPro" id="IPR036873">
    <property type="entry name" value="Rhodanese-like_dom_sf"/>
</dbReference>
<dbReference type="RefSeq" id="XP_018268326.1">
    <property type="nucleotide sequence ID" value="XM_018418178.1"/>
</dbReference>
<name>A0A0N8PZG7_RHOGW</name>
<dbReference type="GeneID" id="28978626"/>
<evidence type="ECO:0000313" key="3">
    <source>
        <dbReference type="EMBL" id="KPV72277.1"/>
    </source>
</evidence>
<dbReference type="PANTHER" id="PTHR10828:SF38">
    <property type="entry name" value="ARSENICAL-RESISTANCE PROTEIN 2-RELATED"/>
    <property type="match status" value="1"/>
</dbReference>
<dbReference type="Gene3D" id="3.40.250.10">
    <property type="entry name" value="Rhodanese-like domain"/>
    <property type="match status" value="1"/>
</dbReference>
<dbReference type="GO" id="GO:0005737">
    <property type="term" value="C:cytoplasm"/>
    <property type="evidence" value="ECO:0007669"/>
    <property type="project" value="TreeGrafter"/>
</dbReference>
<keyword evidence="4" id="KW-1185">Reference proteome</keyword>
<dbReference type="InterPro" id="IPR001763">
    <property type="entry name" value="Rhodanese-like_dom"/>
</dbReference>
<feature type="region of interest" description="Disordered" evidence="1">
    <location>
        <begin position="137"/>
        <end position="168"/>
    </location>
</feature>
<evidence type="ECO:0000259" key="2">
    <source>
        <dbReference type="PROSITE" id="PS50206"/>
    </source>
</evidence>
<dbReference type="OMA" id="VHCTYSQ"/>
<dbReference type="GO" id="GO:0004725">
    <property type="term" value="F:protein tyrosine phosphatase activity"/>
    <property type="evidence" value="ECO:0007669"/>
    <property type="project" value="TreeGrafter"/>
</dbReference>
<dbReference type="STRING" id="578459.A0A0N8PZG7"/>
<dbReference type="SMART" id="SM00450">
    <property type="entry name" value="RHOD"/>
    <property type="match status" value="1"/>
</dbReference>
<reference evidence="3 4" key="1">
    <citation type="journal article" date="2015" name="Front. Microbiol.">
        <title>Genome sequence of the plant growth promoting endophytic yeast Rhodotorula graminis WP1.</title>
        <authorList>
            <person name="Firrincieli A."/>
            <person name="Otillar R."/>
            <person name="Salamov A."/>
            <person name="Schmutz J."/>
            <person name="Khan Z."/>
            <person name="Redman R.S."/>
            <person name="Fleck N.D."/>
            <person name="Lindquist E."/>
            <person name="Grigoriev I.V."/>
            <person name="Doty S.L."/>
        </authorList>
    </citation>
    <scope>NUCLEOTIDE SEQUENCE [LARGE SCALE GENOMIC DNA]</scope>
    <source>
        <strain evidence="3 4">WP1</strain>
    </source>
</reference>
<sequence length="168" mass="18841">MSTSTTSKLKYIKPDDVAHLIRNGDTASFLVIDVRSSDFPGGNLPGALNLHTGHFRSDRDVERVIQQHITPRLPALRTVILHCMRSQTRGPYAASLLQRSPALPPNLDVVVLEGGFQGWLRRYRGDKRLFENLDEGQGSDEWEDVVNAPEGSRLEADDSRRLREGKQP</sequence>
<gene>
    <name evidence="3" type="ORF">RHOBADRAFT_56089</name>
</gene>
<dbReference type="AlphaFoldDB" id="A0A0N8PZG7"/>
<dbReference type="EMBL" id="KQ474088">
    <property type="protein sequence ID" value="KPV72277.1"/>
    <property type="molecule type" value="Genomic_DNA"/>
</dbReference>
<dbReference type="OrthoDB" id="102559at2759"/>
<dbReference type="SUPFAM" id="SSF52821">
    <property type="entry name" value="Rhodanese/Cell cycle control phosphatase"/>
    <property type="match status" value="1"/>
</dbReference>
<dbReference type="PANTHER" id="PTHR10828">
    <property type="entry name" value="M-PHASE INDUCER PHOSPHATASE DUAL SPECIFICITY PHOSPHATASE CDC25"/>
    <property type="match status" value="1"/>
</dbReference>
<protein>
    <recommendedName>
        <fullName evidence="2">Rhodanese domain-containing protein</fullName>
    </recommendedName>
</protein>
<feature type="domain" description="Rhodanese" evidence="2">
    <location>
        <begin position="25"/>
        <end position="128"/>
    </location>
</feature>
<proteinExistence type="predicted"/>
<accession>A0A0N8PZG7</accession>
<evidence type="ECO:0000313" key="4">
    <source>
        <dbReference type="Proteomes" id="UP000053890"/>
    </source>
</evidence>
<feature type="compositionally biased region" description="Basic and acidic residues" evidence="1">
    <location>
        <begin position="152"/>
        <end position="168"/>
    </location>
</feature>
<dbReference type="Proteomes" id="UP000053890">
    <property type="component" value="Unassembled WGS sequence"/>
</dbReference>
<dbReference type="PROSITE" id="PS50206">
    <property type="entry name" value="RHODANESE_3"/>
    <property type="match status" value="1"/>
</dbReference>
<organism evidence="3 4">
    <name type="scientific">Rhodotorula graminis (strain WP1)</name>
    <dbReference type="NCBI Taxonomy" id="578459"/>
    <lineage>
        <taxon>Eukaryota</taxon>
        <taxon>Fungi</taxon>
        <taxon>Dikarya</taxon>
        <taxon>Basidiomycota</taxon>
        <taxon>Pucciniomycotina</taxon>
        <taxon>Microbotryomycetes</taxon>
        <taxon>Sporidiobolales</taxon>
        <taxon>Sporidiobolaceae</taxon>
        <taxon>Rhodotorula</taxon>
    </lineage>
</organism>
<dbReference type="Pfam" id="PF00581">
    <property type="entry name" value="Rhodanese"/>
    <property type="match status" value="1"/>
</dbReference>